<feature type="region of interest" description="Disordered" evidence="1">
    <location>
        <begin position="301"/>
        <end position="368"/>
    </location>
</feature>
<evidence type="ECO:0008006" key="4">
    <source>
        <dbReference type="Google" id="ProtNLM"/>
    </source>
</evidence>
<name>A0AAW7CHI6_9GAMM</name>
<proteinExistence type="predicted"/>
<evidence type="ECO:0000313" key="3">
    <source>
        <dbReference type="Proteomes" id="UP001224739"/>
    </source>
</evidence>
<reference evidence="2" key="1">
    <citation type="submission" date="2023-06" db="EMBL/GenBank/DDBJ databases">
        <title>Acute promotion of culturable opportunistic pathogens and persistent increase of antibiotic resistance following antibiotic exposure in mouse gut microbiota.</title>
        <authorList>
            <person name="Li L."/>
            <person name="Wang B."/>
            <person name="Sun Y."/>
            <person name="Wang M."/>
            <person name="Xu H."/>
        </authorList>
    </citation>
    <scope>NUCLEOTIDE SEQUENCE</scope>
    <source>
        <strain evidence="2">EPA10_1</strain>
    </source>
</reference>
<sequence>MKTFICVFEPTTEARTNNGAVPLAIALSTANAKLATATAVVKLSEAYPEAMDNFNTDEPLISEHLDGSACPTLDAFDEKFAVENEYDGTQWKPIEYREFKKLATKPRIASLLLFGKTQITNKEFSFTLKYLAGTEDPKIRNIATGLAEITKLSLMDAEQTMEIAQAIYEFANEDVTVEEAKSLGESWLTEESEQPQEEISSIKRNYTTIDTEIALALLDDFDPNNVLPSQVKKAKELIDDDDKAWKRWSMDLRTTAGILDIPREKIFALIAESKKQPELLDNPNARKELIDLHLGISKSNNTKKEEMTTKLTQTDNASLVSKENAVEKETKPKRSRKKQEVAPKEETAQVIEQTEKPKEPETPSVPHDNFEQRASVIDEVLNASDANNLSIWKRVQRTDPRFTKPLEGMGFVGTSINSTYMFMRATEIFGPIGEGWGYEVLEEKFIDGKPLVEPVLDERNKQVATRFLRDGDGALFCEQNHSIKIRFWYIIECETRGEFESYGATPYRYQTNYGIKVDGEAIKKSLTDAIKKALSMLGFSSDVFMGMHDNPEYLASNKLEFEIKNASEKAEDITRIRKELDEKFTKHTEVMRSAVTENELRGIASTLTREISAHIKSAQERRDNDYEKYLSGRLRRLNQIEKECLDQLKHKEEAI</sequence>
<feature type="compositionally biased region" description="Basic and acidic residues" evidence="1">
    <location>
        <begin position="324"/>
        <end position="361"/>
    </location>
</feature>
<dbReference type="AlphaFoldDB" id="A0AAW7CHI6"/>
<comment type="caution">
    <text evidence="2">The sequence shown here is derived from an EMBL/GenBank/DDBJ whole genome shotgun (WGS) entry which is preliminary data.</text>
</comment>
<protein>
    <recommendedName>
        <fullName evidence="4">Exonuclease</fullName>
    </recommendedName>
</protein>
<evidence type="ECO:0000256" key="1">
    <source>
        <dbReference type="SAM" id="MobiDB-lite"/>
    </source>
</evidence>
<accession>A0AAW7CHI6</accession>
<dbReference type="GeneID" id="83611240"/>
<dbReference type="EMBL" id="JASVWL010000001">
    <property type="protein sequence ID" value="MDL5353610.1"/>
    <property type="molecule type" value="Genomic_DNA"/>
</dbReference>
<feature type="compositionally biased region" description="Polar residues" evidence="1">
    <location>
        <begin position="309"/>
        <end position="321"/>
    </location>
</feature>
<evidence type="ECO:0000313" key="2">
    <source>
        <dbReference type="EMBL" id="MDL5353610.1"/>
    </source>
</evidence>
<dbReference type="RefSeq" id="WP_286038751.1">
    <property type="nucleotide sequence ID" value="NZ_JASVWJ010000001.1"/>
</dbReference>
<dbReference type="Proteomes" id="UP001224739">
    <property type="component" value="Unassembled WGS sequence"/>
</dbReference>
<organism evidence="2 3">
    <name type="scientific">Proteus faecis</name>
    <dbReference type="NCBI Taxonomy" id="2050967"/>
    <lineage>
        <taxon>Bacteria</taxon>
        <taxon>Pseudomonadati</taxon>
        <taxon>Pseudomonadota</taxon>
        <taxon>Gammaproteobacteria</taxon>
        <taxon>Enterobacterales</taxon>
        <taxon>Morganellaceae</taxon>
        <taxon>Proteus</taxon>
    </lineage>
</organism>
<gene>
    <name evidence="2" type="ORF">QSH02_01975</name>
</gene>